<accession>A0A2N6CXB7</accession>
<evidence type="ECO:0000256" key="1">
    <source>
        <dbReference type="ARBA" id="ARBA00022679"/>
    </source>
</evidence>
<name>A0A2N6CXB7_9GAMM</name>
<dbReference type="PANTHER" id="PTHR43877:SF2">
    <property type="entry name" value="AMINOALKYLPHOSPHONATE N-ACETYLTRANSFERASE-RELATED"/>
    <property type="match status" value="1"/>
</dbReference>
<dbReference type="SUPFAM" id="SSF55729">
    <property type="entry name" value="Acyl-CoA N-acyltransferases (Nat)"/>
    <property type="match status" value="2"/>
</dbReference>
<organism evidence="4 5">
    <name type="scientific">Sedimenticola selenatireducens</name>
    <dbReference type="NCBI Taxonomy" id="191960"/>
    <lineage>
        <taxon>Bacteria</taxon>
        <taxon>Pseudomonadati</taxon>
        <taxon>Pseudomonadota</taxon>
        <taxon>Gammaproteobacteria</taxon>
        <taxon>Chromatiales</taxon>
        <taxon>Sedimenticolaceae</taxon>
        <taxon>Sedimenticola</taxon>
    </lineage>
</organism>
<proteinExistence type="predicted"/>
<reference evidence="4 5" key="1">
    <citation type="submission" date="2017-11" db="EMBL/GenBank/DDBJ databases">
        <title>Genome-resolved metagenomics identifies genetic mobility, metabolic interactions, and unexpected diversity in perchlorate-reducing communities.</title>
        <authorList>
            <person name="Barnum T.P."/>
            <person name="Figueroa I.A."/>
            <person name="Carlstrom C.I."/>
            <person name="Lucas L.N."/>
            <person name="Engelbrektson A.L."/>
            <person name="Coates J.D."/>
        </authorList>
    </citation>
    <scope>NUCLEOTIDE SEQUENCE [LARGE SCALE GENOMIC DNA]</scope>
    <source>
        <strain evidence="4">BM301</strain>
    </source>
</reference>
<dbReference type="PANTHER" id="PTHR43877">
    <property type="entry name" value="AMINOALKYLPHOSPHONATE N-ACETYLTRANSFERASE-RELATED-RELATED"/>
    <property type="match status" value="1"/>
</dbReference>
<dbReference type="Gene3D" id="3.40.630.30">
    <property type="match status" value="2"/>
</dbReference>
<evidence type="ECO:0000313" key="5">
    <source>
        <dbReference type="Proteomes" id="UP000235015"/>
    </source>
</evidence>
<feature type="domain" description="N-acetyltransferase" evidence="3">
    <location>
        <begin position="16"/>
        <end position="170"/>
    </location>
</feature>
<comment type="caution">
    <text evidence="4">The sequence shown here is derived from an EMBL/GenBank/DDBJ whole genome shotgun (WGS) entry which is preliminary data.</text>
</comment>
<dbReference type="InterPro" id="IPR050832">
    <property type="entry name" value="Bact_Acetyltransf"/>
</dbReference>
<protein>
    <recommendedName>
        <fullName evidence="3">N-acetyltransferase domain-containing protein</fullName>
    </recommendedName>
</protein>
<evidence type="ECO:0000313" key="4">
    <source>
        <dbReference type="EMBL" id="PLX61938.1"/>
    </source>
</evidence>
<dbReference type="STRING" id="1111735.GCA_000428045_01875"/>
<dbReference type="EMBL" id="PKUN01000009">
    <property type="protein sequence ID" value="PLX61938.1"/>
    <property type="molecule type" value="Genomic_DNA"/>
</dbReference>
<sequence>MLNKIPGGVEMSEKKCQIQPMQEGDIEQVIGLDKNLGGDARPEFFNKRLQAMGRSPETHISFVASVNGQLCGFLFAHVLKGEFGTHQPVAVIDALGVQPGEQGSGVGMLLMNALKQEAAKRGCGSLRTQANWHQQELLAYFANAGFTLAARNVLTRDTSPLALDEGDDIELRPVRSLAESDLDSIRRIDRHITNEDRETYLTQKVAEVISDSGVRVSMVAEQDGLVAGFVMARVDYGSFGRAESTAVVDTLGVGPEYKGAGIGSALMAQLMDNLASLQVENVRTEVEWENFDLNRFLASSGFRPAQELSLSCAL</sequence>
<dbReference type="AlphaFoldDB" id="A0A2N6CXB7"/>
<evidence type="ECO:0000256" key="2">
    <source>
        <dbReference type="ARBA" id="ARBA00023315"/>
    </source>
</evidence>
<keyword evidence="1" id="KW-0808">Transferase</keyword>
<dbReference type="GO" id="GO:0016747">
    <property type="term" value="F:acyltransferase activity, transferring groups other than amino-acyl groups"/>
    <property type="evidence" value="ECO:0007669"/>
    <property type="project" value="InterPro"/>
</dbReference>
<feature type="domain" description="N-acetyltransferase" evidence="3">
    <location>
        <begin position="172"/>
        <end position="314"/>
    </location>
</feature>
<evidence type="ECO:0000259" key="3">
    <source>
        <dbReference type="PROSITE" id="PS51186"/>
    </source>
</evidence>
<keyword evidence="2" id="KW-0012">Acyltransferase</keyword>
<dbReference type="InterPro" id="IPR000182">
    <property type="entry name" value="GNAT_dom"/>
</dbReference>
<gene>
    <name evidence="4" type="ORF">C0630_07950</name>
</gene>
<dbReference type="Proteomes" id="UP000235015">
    <property type="component" value="Unassembled WGS sequence"/>
</dbReference>
<dbReference type="Pfam" id="PF00583">
    <property type="entry name" value="Acetyltransf_1"/>
    <property type="match status" value="2"/>
</dbReference>
<dbReference type="PROSITE" id="PS51186">
    <property type="entry name" value="GNAT"/>
    <property type="match status" value="2"/>
</dbReference>
<dbReference type="CDD" id="cd04301">
    <property type="entry name" value="NAT_SF"/>
    <property type="match status" value="2"/>
</dbReference>
<dbReference type="InterPro" id="IPR016181">
    <property type="entry name" value="Acyl_CoA_acyltransferase"/>
</dbReference>